<dbReference type="EMBL" id="JAHHUM010000585">
    <property type="protein sequence ID" value="KAK5619165.1"/>
    <property type="molecule type" value="Genomic_DNA"/>
</dbReference>
<reference evidence="2 3" key="1">
    <citation type="submission" date="2021-06" db="EMBL/GenBank/DDBJ databases">
        <authorList>
            <person name="Palmer J.M."/>
        </authorList>
    </citation>
    <scope>NUCLEOTIDE SEQUENCE [LARGE SCALE GENOMIC DNA]</scope>
    <source>
        <strain evidence="2 3">MEX-2019</strain>
        <tissue evidence="2">Muscle</tissue>
    </source>
</reference>
<feature type="region of interest" description="Disordered" evidence="1">
    <location>
        <begin position="14"/>
        <end position="58"/>
    </location>
</feature>
<comment type="caution">
    <text evidence="2">The sequence shown here is derived from an EMBL/GenBank/DDBJ whole genome shotgun (WGS) entry which is preliminary data.</text>
</comment>
<evidence type="ECO:0000313" key="3">
    <source>
        <dbReference type="Proteomes" id="UP001311232"/>
    </source>
</evidence>
<feature type="compositionally biased region" description="Low complexity" evidence="1">
    <location>
        <begin position="26"/>
        <end position="35"/>
    </location>
</feature>
<dbReference type="Proteomes" id="UP001311232">
    <property type="component" value="Unassembled WGS sequence"/>
</dbReference>
<accession>A0AAV9SDS7</accession>
<organism evidence="2 3">
    <name type="scientific">Crenichthys baileyi</name>
    <name type="common">White River springfish</name>
    <dbReference type="NCBI Taxonomy" id="28760"/>
    <lineage>
        <taxon>Eukaryota</taxon>
        <taxon>Metazoa</taxon>
        <taxon>Chordata</taxon>
        <taxon>Craniata</taxon>
        <taxon>Vertebrata</taxon>
        <taxon>Euteleostomi</taxon>
        <taxon>Actinopterygii</taxon>
        <taxon>Neopterygii</taxon>
        <taxon>Teleostei</taxon>
        <taxon>Neoteleostei</taxon>
        <taxon>Acanthomorphata</taxon>
        <taxon>Ovalentaria</taxon>
        <taxon>Atherinomorphae</taxon>
        <taxon>Cyprinodontiformes</taxon>
        <taxon>Goodeidae</taxon>
        <taxon>Crenichthys</taxon>
    </lineage>
</organism>
<name>A0AAV9SDS7_9TELE</name>
<sequence length="77" mass="8242">MRLPSSYLHFGPTTNTTLTDVLRGTSSTSAMSRSSFPETSTAPAVQEISPGAESPNTQHLGVIHFESNENAVPLLLR</sequence>
<gene>
    <name evidence="2" type="ORF">CRENBAI_024070</name>
</gene>
<protein>
    <submittedName>
        <fullName evidence="2">Uncharacterized protein</fullName>
    </submittedName>
</protein>
<evidence type="ECO:0000256" key="1">
    <source>
        <dbReference type="SAM" id="MobiDB-lite"/>
    </source>
</evidence>
<evidence type="ECO:0000313" key="2">
    <source>
        <dbReference type="EMBL" id="KAK5619165.1"/>
    </source>
</evidence>
<dbReference type="AlphaFoldDB" id="A0AAV9SDS7"/>
<proteinExistence type="predicted"/>
<keyword evidence="3" id="KW-1185">Reference proteome</keyword>